<dbReference type="EMBL" id="BAABME010000304">
    <property type="protein sequence ID" value="GAA0141613.1"/>
    <property type="molecule type" value="Genomic_DNA"/>
</dbReference>
<comment type="caution">
    <text evidence="1">The sequence shown here is derived from an EMBL/GenBank/DDBJ whole genome shotgun (WGS) entry which is preliminary data.</text>
</comment>
<evidence type="ECO:0000313" key="1">
    <source>
        <dbReference type="EMBL" id="GAA0141613.1"/>
    </source>
</evidence>
<gene>
    <name evidence="1" type="ORF">LIER_02725</name>
</gene>
<dbReference type="Proteomes" id="UP001454036">
    <property type="component" value="Unassembled WGS sequence"/>
</dbReference>
<sequence length="134" mass="14344">MLSTNGSLSFVNSEEADGYDALGGKIQTTEIGGGEYVGNGGYGDVNGGGRSYERSKSHLGGTTSNLHCLYFHLDHPQVIIASFTTKIASNLTSSDVEGGSIQQRDKLAKNSLSEKIKFRIKKLSYPYTASKKTS</sequence>
<protein>
    <submittedName>
        <fullName evidence="1">Uncharacterized protein</fullName>
    </submittedName>
</protein>
<accession>A0AAV3NRN5</accession>
<reference evidence="1 2" key="1">
    <citation type="submission" date="2024-01" db="EMBL/GenBank/DDBJ databases">
        <title>The complete chloroplast genome sequence of Lithospermum erythrorhizon: insights into the phylogenetic relationship among Boraginaceae species and the maternal lineages of purple gromwells.</title>
        <authorList>
            <person name="Okada T."/>
            <person name="Watanabe K."/>
        </authorList>
    </citation>
    <scope>NUCLEOTIDE SEQUENCE [LARGE SCALE GENOMIC DNA]</scope>
</reference>
<evidence type="ECO:0000313" key="2">
    <source>
        <dbReference type="Proteomes" id="UP001454036"/>
    </source>
</evidence>
<name>A0AAV3NRN5_LITER</name>
<dbReference type="AlphaFoldDB" id="A0AAV3NRN5"/>
<organism evidence="1 2">
    <name type="scientific">Lithospermum erythrorhizon</name>
    <name type="common">Purple gromwell</name>
    <name type="synonym">Lithospermum officinale var. erythrorhizon</name>
    <dbReference type="NCBI Taxonomy" id="34254"/>
    <lineage>
        <taxon>Eukaryota</taxon>
        <taxon>Viridiplantae</taxon>
        <taxon>Streptophyta</taxon>
        <taxon>Embryophyta</taxon>
        <taxon>Tracheophyta</taxon>
        <taxon>Spermatophyta</taxon>
        <taxon>Magnoliopsida</taxon>
        <taxon>eudicotyledons</taxon>
        <taxon>Gunneridae</taxon>
        <taxon>Pentapetalae</taxon>
        <taxon>asterids</taxon>
        <taxon>lamiids</taxon>
        <taxon>Boraginales</taxon>
        <taxon>Boraginaceae</taxon>
        <taxon>Boraginoideae</taxon>
        <taxon>Lithospermeae</taxon>
        <taxon>Lithospermum</taxon>
    </lineage>
</organism>
<keyword evidence="2" id="KW-1185">Reference proteome</keyword>
<proteinExistence type="predicted"/>